<dbReference type="Proteomes" id="UP000061432">
    <property type="component" value="Chromosome"/>
</dbReference>
<dbReference type="EMBL" id="AP014704">
    <property type="protein sequence ID" value="BAQ48063.1"/>
    <property type="molecule type" value="Genomic_DNA"/>
</dbReference>
<organism evidence="2 3">
    <name type="scientific">Methylobacterium aquaticum</name>
    <dbReference type="NCBI Taxonomy" id="270351"/>
    <lineage>
        <taxon>Bacteria</taxon>
        <taxon>Pseudomonadati</taxon>
        <taxon>Pseudomonadota</taxon>
        <taxon>Alphaproteobacteria</taxon>
        <taxon>Hyphomicrobiales</taxon>
        <taxon>Methylobacteriaceae</taxon>
        <taxon>Methylobacterium</taxon>
    </lineage>
</organism>
<protein>
    <submittedName>
        <fullName evidence="2">Uncharacterized protein</fullName>
    </submittedName>
</protein>
<name>A0A0C6FHM7_9HYPH</name>
<sequence length="200" mass="21878">MKSLTDFIATLPGVRPRKARALILDGEVLSKSERADIRYGESFWDVTLEVGPDAAAAILSAYRAGRLPMQPRAVPVEAPEAEAYLARRETLLATLAERDRRRRAPKDLSLVRETDFQDDHFLDTVFFEANGKGGGTLVLAGIPVTKTVVGYSTNSGKNVGYSVSFHWVGSDGMRRSSGREAPEASNRRNDAERDWGLPGG</sequence>
<evidence type="ECO:0000313" key="3">
    <source>
        <dbReference type="Proteomes" id="UP000061432"/>
    </source>
</evidence>
<evidence type="ECO:0000313" key="2">
    <source>
        <dbReference type="EMBL" id="BAQ48063.1"/>
    </source>
</evidence>
<dbReference type="RefSeq" id="WP_060848884.1">
    <property type="nucleotide sequence ID" value="NZ_AP014704.1"/>
</dbReference>
<evidence type="ECO:0000256" key="1">
    <source>
        <dbReference type="SAM" id="MobiDB-lite"/>
    </source>
</evidence>
<proteinExistence type="predicted"/>
<feature type="region of interest" description="Disordered" evidence="1">
    <location>
        <begin position="172"/>
        <end position="200"/>
    </location>
</feature>
<gene>
    <name evidence="2" type="ORF">Maq22A_c25945</name>
</gene>
<reference evidence="3" key="2">
    <citation type="submission" date="2015-01" db="EMBL/GenBank/DDBJ databases">
        <title>Complete genome sequence of Methylobacterium aquaticum strain 22A.</title>
        <authorList>
            <person name="Tani A."/>
            <person name="Ogura Y."/>
            <person name="Hayashi T."/>
        </authorList>
    </citation>
    <scope>NUCLEOTIDE SEQUENCE [LARGE SCALE GENOMIC DNA]</scope>
    <source>
        <strain evidence="3">MA-22A</strain>
    </source>
</reference>
<reference evidence="2 3" key="1">
    <citation type="journal article" date="2015" name="Genome Announc.">
        <title>Complete Genome Sequence of Methylobacterium aquaticum Strain 22A, Isolated from Racomitrium japonicum Moss.</title>
        <authorList>
            <person name="Tani A."/>
            <person name="Ogura Y."/>
            <person name="Hayashi T."/>
            <person name="Kimbara K."/>
        </authorList>
    </citation>
    <scope>NUCLEOTIDE SEQUENCE [LARGE SCALE GENOMIC DNA]</scope>
    <source>
        <strain evidence="2 3">MA-22A</strain>
    </source>
</reference>
<dbReference type="PATRIC" id="fig|270351.10.peg.4978"/>
<dbReference type="AlphaFoldDB" id="A0A0C6FHM7"/>
<dbReference type="KEGG" id="maqu:Maq22A_c25945"/>
<accession>A0A0C6FHM7</accession>
<dbReference type="OrthoDB" id="8112682at2"/>